<dbReference type="Gene3D" id="1.10.357.40">
    <property type="entry name" value="YbiA-like"/>
    <property type="match status" value="1"/>
</dbReference>
<dbReference type="GeneID" id="19968590"/>
<protein>
    <recommendedName>
        <fullName evidence="2">NADAR domain-containing protein</fullName>
    </recommendedName>
</protein>
<name>W2SEA2_CYPE1</name>
<feature type="region of interest" description="Disordered" evidence="1">
    <location>
        <begin position="1"/>
        <end position="43"/>
    </location>
</feature>
<feature type="compositionally biased region" description="Polar residues" evidence="1">
    <location>
        <begin position="23"/>
        <end position="38"/>
    </location>
</feature>
<dbReference type="Pfam" id="PF08719">
    <property type="entry name" value="NADAR"/>
    <property type="match status" value="1"/>
</dbReference>
<dbReference type="HOGENOM" id="CLU_796983_0_0_1"/>
<dbReference type="VEuPathDB" id="FungiDB:HMPREF1541_01251"/>
<evidence type="ECO:0000259" key="2">
    <source>
        <dbReference type="Pfam" id="PF08719"/>
    </source>
</evidence>
<dbReference type="InterPro" id="IPR037238">
    <property type="entry name" value="YbiA-like_sf"/>
</dbReference>
<dbReference type="InParanoid" id="W2SEA2"/>
<dbReference type="STRING" id="1220924.W2SEA2"/>
<evidence type="ECO:0000256" key="1">
    <source>
        <dbReference type="SAM" id="MobiDB-lite"/>
    </source>
</evidence>
<sequence length="348" mass="39506">MSPSPERRRALSGKISPFRIQKRSSPPLNKVSQWQTFSADAGGTPAQEFRQHRLTQDSQVSESSHSKPIIVPARSLSRGTVYHENHIAFHGGILSNFHQGQRFKGAAALAYLLPKLRELNVPHPPGDTLGAHILSQHDFSCGEQFMMAMKAFLFESKDIDIVVRSFQSTVQQDTWALISRISCRDGQIHNEQLKSEQAEYARQETKLYQSNFMQILRARDPADMKNLGRQCPNFSDYLWNKANMAVVIATCLARAEHDHALANIYKDNFSEDGCSVKRGFVEGSRFDGIWGVRLDYDNKAIDDEKNWRGENRLGKCHDEACKLYNLIRSEKTLQAAQVQIKEELQNQA</sequence>
<evidence type="ECO:0000313" key="3">
    <source>
        <dbReference type="EMBL" id="ETN47061.1"/>
    </source>
</evidence>
<gene>
    <name evidence="3" type="ORF">HMPREF1541_01251</name>
</gene>
<feature type="domain" description="NADAR" evidence="2">
    <location>
        <begin position="195"/>
        <end position="316"/>
    </location>
</feature>
<evidence type="ECO:0000313" key="4">
    <source>
        <dbReference type="Proteomes" id="UP000030752"/>
    </source>
</evidence>
<dbReference type="OrthoDB" id="206452at2759"/>
<dbReference type="EMBL" id="KB822711">
    <property type="protein sequence ID" value="ETN47061.1"/>
    <property type="molecule type" value="Genomic_DNA"/>
</dbReference>
<proteinExistence type="predicted"/>
<dbReference type="AlphaFoldDB" id="W2SEA2"/>
<reference evidence="3 4" key="1">
    <citation type="submission" date="2013-03" db="EMBL/GenBank/DDBJ databases">
        <title>The Genome Sequence of Phialophora europaea CBS 101466.</title>
        <authorList>
            <consortium name="The Broad Institute Genomics Platform"/>
            <person name="Cuomo C."/>
            <person name="de Hoog S."/>
            <person name="Gorbushina A."/>
            <person name="Walker B."/>
            <person name="Young S.K."/>
            <person name="Zeng Q."/>
            <person name="Gargeya S."/>
            <person name="Fitzgerald M."/>
            <person name="Haas B."/>
            <person name="Abouelleil A."/>
            <person name="Allen A.W."/>
            <person name="Alvarado L."/>
            <person name="Arachchi H.M."/>
            <person name="Berlin A.M."/>
            <person name="Chapman S.B."/>
            <person name="Gainer-Dewar J."/>
            <person name="Goldberg J."/>
            <person name="Griggs A."/>
            <person name="Gujja S."/>
            <person name="Hansen M."/>
            <person name="Howarth C."/>
            <person name="Imamovic A."/>
            <person name="Ireland A."/>
            <person name="Larimer J."/>
            <person name="McCowan C."/>
            <person name="Murphy C."/>
            <person name="Pearson M."/>
            <person name="Poon T.W."/>
            <person name="Priest M."/>
            <person name="Roberts A."/>
            <person name="Saif S."/>
            <person name="Shea T."/>
            <person name="Sisk P."/>
            <person name="Sykes S."/>
            <person name="Wortman J."/>
            <person name="Nusbaum C."/>
            <person name="Birren B."/>
        </authorList>
    </citation>
    <scope>NUCLEOTIDE SEQUENCE [LARGE SCALE GENOMIC DNA]</scope>
    <source>
        <strain evidence="3 4">CBS 101466</strain>
    </source>
</reference>
<dbReference type="RefSeq" id="XP_008711773.1">
    <property type="nucleotide sequence ID" value="XM_008713551.1"/>
</dbReference>
<accession>W2SEA2</accession>
<dbReference type="InterPro" id="IPR012816">
    <property type="entry name" value="NADAR"/>
</dbReference>
<dbReference type="CDD" id="cd15457">
    <property type="entry name" value="NADAR"/>
    <property type="match status" value="1"/>
</dbReference>
<keyword evidence="4" id="KW-1185">Reference proteome</keyword>
<organism evidence="3 4">
    <name type="scientific">Cyphellophora europaea (strain CBS 101466)</name>
    <name type="common">Phialophora europaea</name>
    <dbReference type="NCBI Taxonomy" id="1220924"/>
    <lineage>
        <taxon>Eukaryota</taxon>
        <taxon>Fungi</taxon>
        <taxon>Dikarya</taxon>
        <taxon>Ascomycota</taxon>
        <taxon>Pezizomycotina</taxon>
        <taxon>Eurotiomycetes</taxon>
        <taxon>Chaetothyriomycetidae</taxon>
        <taxon>Chaetothyriales</taxon>
        <taxon>Cyphellophoraceae</taxon>
        <taxon>Cyphellophora</taxon>
    </lineage>
</organism>
<dbReference type="Proteomes" id="UP000030752">
    <property type="component" value="Unassembled WGS sequence"/>
</dbReference>
<dbReference type="SUPFAM" id="SSF143990">
    <property type="entry name" value="YbiA-like"/>
    <property type="match status" value="1"/>
</dbReference>
<dbReference type="eggNOG" id="ENOG502T6JP">
    <property type="taxonomic scope" value="Eukaryota"/>
</dbReference>